<protein>
    <submittedName>
        <fullName evidence="2">Uncharacterized protein</fullName>
    </submittedName>
</protein>
<dbReference type="EMBL" id="UYJE01004222">
    <property type="protein sequence ID" value="VDI26193.1"/>
    <property type="molecule type" value="Genomic_DNA"/>
</dbReference>
<keyword evidence="3" id="KW-1185">Reference proteome</keyword>
<name>A0A8B6DZH5_MYTGA</name>
<reference evidence="2" key="1">
    <citation type="submission" date="2018-11" db="EMBL/GenBank/DDBJ databases">
        <authorList>
            <person name="Alioto T."/>
            <person name="Alioto T."/>
        </authorList>
    </citation>
    <scope>NUCLEOTIDE SEQUENCE</scope>
</reference>
<feature type="region of interest" description="Disordered" evidence="1">
    <location>
        <begin position="242"/>
        <end position="265"/>
    </location>
</feature>
<dbReference type="AlphaFoldDB" id="A0A8B6DZH5"/>
<sequence length="360" mass="42069">MASLNMKVDLSKQCFPDSSHGVKRSRSDYEKQPLSNDFEIKFDSDTYTSEDYDVFTKGILHFIEKSTCSEVFNLFLKGRREDKEKYECFQHALLDVFDIDCCDIDNIDNEDLQKLNQKIEDCHWIDSYIARTDCNQRLVRRLCDRELCSSLKMFMWQLLYMHRKQRTNRPKKLLKGMYQELFVSFARIFGLNIVSGSNVEKYSVTIKENDFVEKPDAVICHPSAIDSDQIFAVITVKQDQEEINDPVESSSKKQKKSHEDHIDSSLKGQHCSQFLSTLPFSVFGNHGMYGFVVQETNVTLTCFMPEDGYYEKLCNGCLQENKAVVTFSKQYNILKKNDRRQLVDTLLDFEKFLKFLSVKR</sequence>
<proteinExistence type="predicted"/>
<dbReference type="Proteomes" id="UP000596742">
    <property type="component" value="Unassembled WGS sequence"/>
</dbReference>
<evidence type="ECO:0000256" key="1">
    <source>
        <dbReference type="SAM" id="MobiDB-lite"/>
    </source>
</evidence>
<organism evidence="2 3">
    <name type="scientific">Mytilus galloprovincialis</name>
    <name type="common">Mediterranean mussel</name>
    <dbReference type="NCBI Taxonomy" id="29158"/>
    <lineage>
        <taxon>Eukaryota</taxon>
        <taxon>Metazoa</taxon>
        <taxon>Spiralia</taxon>
        <taxon>Lophotrochozoa</taxon>
        <taxon>Mollusca</taxon>
        <taxon>Bivalvia</taxon>
        <taxon>Autobranchia</taxon>
        <taxon>Pteriomorphia</taxon>
        <taxon>Mytilida</taxon>
        <taxon>Mytiloidea</taxon>
        <taxon>Mytilidae</taxon>
        <taxon>Mytilinae</taxon>
        <taxon>Mytilus</taxon>
    </lineage>
</organism>
<evidence type="ECO:0000313" key="2">
    <source>
        <dbReference type="EMBL" id="VDI26193.1"/>
    </source>
</evidence>
<dbReference type="OrthoDB" id="6082425at2759"/>
<accession>A0A8B6DZH5</accession>
<evidence type="ECO:0000313" key="3">
    <source>
        <dbReference type="Proteomes" id="UP000596742"/>
    </source>
</evidence>
<gene>
    <name evidence="2" type="ORF">MGAL_10B052304</name>
</gene>
<comment type="caution">
    <text evidence="2">The sequence shown here is derived from an EMBL/GenBank/DDBJ whole genome shotgun (WGS) entry which is preliminary data.</text>
</comment>